<dbReference type="EMBL" id="AJWY01007819">
    <property type="protein sequence ID" value="EKC62925.1"/>
    <property type="molecule type" value="Genomic_DNA"/>
</dbReference>
<dbReference type="InterPro" id="IPR036291">
    <property type="entry name" value="NAD(P)-bd_dom_sf"/>
</dbReference>
<dbReference type="Gene3D" id="3.40.50.720">
    <property type="entry name" value="NAD(P)-binding Rossmann-like Domain"/>
    <property type="match status" value="1"/>
</dbReference>
<proteinExistence type="predicted"/>
<protein>
    <submittedName>
        <fullName evidence="1">Short-chain dehydrogenase/reductase SDR</fullName>
    </submittedName>
</protein>
<name>K1T957_9ZZZZ</name>
<comment type="caution">
    <text evidence="1">The sequence shown here is derived from an EMBL/GenBank/DDBJ whole genome shotgun (WGS) entry which is preliminary data.</text>
</comment>
<dbReference type="AlphaFoldDB" id="K1T957"/>
<reference evidence="1" key="1">
    <citation type="journal article" date="2013" name="Environ. Microbiol.">
        <title>Microbiota from the distal guts of lean and obese adolescents exhibit partial functional redundancy besides clear differences in community structure.</title>
        <authorList>
            <person name="Ferrer M."/>
            <person name="Ruiz A."/>
            <person name="Lanza F."/>
            <person name="Haange S.B."/>
            <person name="Oberbach A."/>
            <person name="Till H."/>
            <person name="Bargiela R."/>
            <person name="Campoy C."/>
            <person name="Segura M.T."/>
            <person name="Richter M."/>
            <person name="von Bergen M."/>
            <person name="Seifert J."/>
            <person name="Suarez A."/>
        </authorList>
    </citation>
    <scope>NUCLEOTIDE SEQUENCE</scope>
</reference>
<organism evidence="1">
    <name type="scientific">human gut metagenome</name>
    <dbReference type="NCBI Taxonomy" id="408170"/>
    <lineage>
        <taxon>unclassified sequences</taxon>
        <taxon>metagenomes</taxon>
        <taxon>organismal metagenomes</taxon>
    </lineage>
</organism>
<gene>
    <name evidence="1" type="ORF">LEA_11590</name>
</gene>
<dbReference type="SUPFAM" id="SSF51735">
    <property type="entry name" value="NAD(P)-binding Rossmann-fold domains"/>
    <property type="match status" value="1"/>
</dbReference>
<evidence type="ECO:0000313" key="1">
    <source>
        <dbReference type="EMBL" id="EKC62925.1"/>
    </source>
</evidence>
<sequence>MSNPLERFSMDWFRLDGKVAMVTGANQGLGMAYAVAFAKAGADLFIPHFTEDVSEIKALIEKKAAVCISCAAT</sequence>
<accession>K1T957</accession>